<reference evidence="22 23" key="1">
    <citation type="submission" date="2022-06" db="EMBL/GenBank/DDBJ databases">
        <title>Thiomicrohabdus sp. nov, an obligately chemolithoautotrophic, sulfur-oxidizing bacterium isolated from beach of Guanyin Mountain. Amoy.</title>
        <authorList>
            <person name="Zhu H."/>
        </authorList>
    </citation>
    <scope>NUCLEOTIDE SEQUENCE [LARGE SCALE GENOMIC DNA]</scope>
    <source>
        <strain evidence="22 23">XGS-01</strain>
    </source>
</reference>
<dbReference type="Pfam" id="PF03853">
    <property type="entry name" value="YjeF_N"/>
    <property type="match status" value="1"/>
</dbReference>
<accession>A0ABY8C9U7</accession>
<dbReference type="Proteomes" id="UP001222275">
    <property type="component" value="Chromosome"/>
</dbReference>
<comment type="catalytic activity">
    <reaction evidence="1 18 19">
        <text>(6R)-NADHX = (6S)-NADHX</text>
        <dbReference type="Rhea" id="RHEA:32215"/>
        <dbReference type="ChEBI" id="CHEBI:64074"/>
        <dbReference type="ChEBI" id="CHEBI:64075"/>
        <dbReference type="EC" id="5.1.99.6"/>
    </reaction>
</comment>
<dbReference type="InterPro" id="IPR036652">
    <property type="entry name" value="YjeF_N_dom_sf"/>
</dbReference>
<evidence type="ECO:0000256" key="6">
    <source>
        <dbReference type="ARBA" id="ARBA00022741"/>
    </source>
</evidence>
<evidence type="ECO:0000256" key="18">
    <source>
        <dbReference type="HAMAP-Rule" id="MF_01966"/>
    </source>
</evidence>
<evidence type="ECO:0000256" key="19">
    <source>
        <dbReference type="PIRNR" id="PIRNR017184"/>
    </source>
</evidence>
<dbReference type="RefSeq" id="WP_275594564.1">
    <property type="nucleotide sequence ID" value="NZ_CP102381.1"/>
</dbReference>
<comment type="similarity">
    <text evidence="18">Belongs to the NnrE/AIBP family.</text>
</comment>
<feature type="binding site" evidence="18">
    <location>
        <position position="58"/>
    </location>
    <ligand>
        <name>K(+)</name>
        <dbReference type="ChEBI" id="CHEBI:29103"/>
    </ligand>
</feature>
<feature type="binding site" evidence="17">
    <location>
        <position position="314"/>
    </location>
    <ligand>
        <name>(6S)-NADPHX</name>
        <dbReference type="ChEBI" id="CHEBI:64076"/>
    </ligand>
</feature>
<dbReference type="EC" id="4.2.1.136" evidence="19"/>
<dbReference type="SUPFAM" id="SSF64153">
    <property type="entry name" value="YjeF N-terminal domain-like"/>
    <property type="match status" value="1"/>
</dbReference>
<evidence type="ECO:0000259" key="21">
    <source>
        <dbReference type="PROSITE" id="PS51385"/>
    </source>
</evidence>
<comment type="cofactor">
    <cofactor evidence="18 19">
        <name>K(+)</name>
        <dbReference type="ChEBI" id="CHEBI:29103"/>
    </cofactor>
    <text evidence="18 19">Binds 1 potassium ion per subunit.</text>
</comment>
<dbReference type="EC" id="5.1.99.6" evidence="19"/>
<evidence type="ECO:0000256" key="15">
    <source>
        <dbReference type="ARBA" id="ARBA00048238"/>
    </source>
</evidence>
<evidence type="ECO:0000256" key="11">
    <source>
        <dbReference type="ARBA" id="ARBA00023235"/>
    </source>
</evidence>
<dbReference type="Gene3D" id="3.40.1190.20">
    <property type="match status" value="1"/>
</dbReference>
<feature type="binding site" evidence="18">
    <location>
        <position position="136"/>
    </location>
    <ligand>
        <name>(6S)-NADPHX</name>
        <dbReference type="ChEBI" id="CHEBI:64076"/>
    </ligand>
</feature>
<dbReference type="HAMAP" id="MF_01966">
    <property type="entry name" value="NADHX_epimerase"/>
    <property type="match status" value="1"/>
</dbReference>
<feature type="binding site" evidence="18">
    <location>
        <begin position="125"/>
        <end position="131"/>
    </location>
    <ligand>
        <name>(6S)-NADPHX</name>
        <dbReference type="ChEBI" id="CHEBI:64076"/>
    </ligand>
</feature>
<dbReference type="PROSITE" id="PS51383">
    <property type="entry name" value="YJEF_C_3"/>
    <property type="match status" value="1"/>
</dbReference>
<evidence type="ECO:0000313" key="23">
    <source>
        <dbReference type="Proteomes" id="UP001222275"/>
    </source>
</evidence>
<evidence type="ECO:0000256" key="5">
    <source>
        <dbReference type="ARBA" id="ARBA00022723"/>
    </source>
</evidence>
<evidence type="ECO:0000256" key="7">
    <source>
        <dbReference type="ARBA" id="ARBA00022840"/>
    </source>
</evidence>
<evidence type="ECO:0000256" key="2">
    <source>
        <dbReference type="ARBA" id="ARBA00000909"/>
    </source>
</evidence>
<dbReference type="HAMAP" id="MF_01965">
    <property type="entry name" value="NADHX_dehydratase"/>
    <property type="match status" value="1"/>
</dbReference>
<dbReference type="InterPro" id="IPR030677">
    <property type="entry name" value="Nnr"/>
</dbReference>
<comment type="similarity">
    <text evidence="4 19">In the C-terminal section; belongs to the NnrD/CARKD family.</text>
</comment>
<dbReference type="PIRSF" id="PIRSF017184">
    <property type="entry name" value="Nnr"/>
    <property type="match status" value="1"/>
</dbReference>
<feature type="binding site" evidence="17">
    <location>
        <begin position="405"/>
        <end position="409"/>
    </location>
    <ligand>
        <name>AMP</name>
        <dbReference type="ChEBI" id="CHEBI:456215"/>
    </ligand>
</feature>
<evidence type="ECO:0000256" key="8">
    <source>
        <dbReference type="ARBA" id="ARBA00022857"/>
    </source>
</evidence>
<keyword evidence="10 17" id="KW-0520">NAD</keyword>
<gene>
    <name evidence="17" type="primary">nnrD</name>
    <name evidence="18" type="synonym">nnrE</name>
    <name evidence="22" type="ORF">NR989_09840</name>
</gene>
<evidence type="ECO:0000256" key="14">
    <source>
        <dbReference type="ARBA" id="ARBA00025153"/>
    </source>
</evidence>
<keyword evidence="5 18" id="KW-0479">Metal-binding</keyword>
<dbReference type="PROSITE" id="PS51385">
    <property type="entry name" value="YJEF_N"/>
    <property type="match status" value="1"/>
</dbReference>
<dbReference type="InterPro" id="IPR017953">
    <property type="entry name" value="Carbohydrate_kinase_pred_CS"/>
</dbReference>
<evidence type="ECO:0000256" key="9">
    <source>
        <dbReference type="ARBA" id="ARBA00022958"/>
    </source>
</evidence>
<feature type="binding site" evidence="18">
    <location>
        <position position="154"/>
    </location>
    <ligand>
        <name>(6S)-NADPHX</name>
        <dbReference type="ChEBI" id="CHEBI:64076"/>
    </ligand>
</feature>
<evidence type="ECO:0000256" key="4">
    <source>
        <dbReference type="ARBA" id="ARBA00009524"/>
    </source>
</evidence>
<dbReference type="NCBIfam" id="TIGR00196">
    <property type="entry name" value="yjeF_cterm"/>
    <property type="match status" value="1"/>
</dbReference>
<dbReference type="PANTHER" id="PTHR12592">
    <property type="entry name" value="ATP-DEPENDENT (S)-NAD(P)H-HYDRATE DEHYDRATASE FAMILY MEMBER"/>
    <property type="match status" value="1"/>
</dbReference>
<keyword evidence="7 17" id="KW-0067">ATP-binding</keyword>
<dbReference type="Gene3D" id="3.40.50.10260">
    <property type="entry name" value="YjeF N-terminal domain"/>
    <property type="match status" value="1"/>
</dbReference>
<protein>
    <recommendedName>
        <fullName evidence="19">Bifunctional NAD(P)H-hydrate repair enzyme</fullName>
    </recommendedName>
    <alternativeName>
        <fullName evidence="19">Nicotinamide nucleotide repair protein</fullName>
    </alternativeName>
    <domain>
        <recommendedName>
            <fullName evidence="19">ADP-dependent (S)-NAD(P)H-hydrate dehydratase</fullName>
            <ecNumber evidence="19">4.2.1.136</ecNumber>
        </recommendedName>
        <alternativeName>
            <fullName evidence="19">ADP-dependent NAD(P)HX dehydratase</fullName>
        </alternativeName>
    </domain>
    <domain>
        <recommendedName>
            <fullName evidence="19">NAD(P)H-hydrate epimerase</fullName>
            <ecNumber evidence="19">5.1.99.6</ecNumber>
        </recommendedName>
    </domain>
</protein>
<feature type="binding site" evidence="17">
    <location>
        <position position="368"/>
    </location>
    <ligand>
        <name>(6S)-NADPHX</name>
        <dbReference type="ChEBI" id="CHEBI:64076"/>
    </ligand>
</feature>
<comment type="function">
    <text evidence="18">Catalyzes the epimerization of the S- and R-forms of NAD(P)HX, a damaged form of NAD(P)H that is a result of enzymatic or heat-dependent hydration. This is a prerequisite for the S-specific NAD(P)H-hydrate dehydratase to allow the repair of both epimers of NAD(P)HX.</text>
</comment>
<evidence type="ECO:0000256" key="12">
    <source>
        <dbReference type="ARBA" id="ARBA00023239"/>
    </source>
</evidence>
<name>A0ABY8C9U7_9GAMM</name>
<organism evidence="22 23">
    <name type="scientific">Thiomicrorhabdus lithotrophica</name>
    <dbReference type="NCBI Taxonomy" id="2949997"/>
    <lineage>
        <taxon>Bacteria</taxon>
        <taxon>Pseudomonadati</taxon>
        <taxon>Pseudomonadota</taxon>
        <taxon>Gammaproteobacteria</taxon>
        <taxon>Thiotrichales</taxon>
        <taxon>Piscirickettsiaceae</taxon>
        <taxon>Thiomicrorhabdus</taxon>
    </lineage>
</organism>
<keyword evidence="23" id="KW-1185">Reference proteome</keyword>
<dbReference type="SUPFAM" id="SSF53613">
    <property type="entry name" value="Ribokinase-like"/>
    <property type="match status" value="1"/>
</dbReference>
<feature type="binding site" evidence="18">
    <location>
        <position position="157"/>
    </location>
    <ligand>
        <name>K(+)</name>
        <dbReference type="ChEBI" id="CHEBI:29103"/>
    </ligand>
</feature>
<evidence type="ECO:0000259" key="20">
    <source>
        <dbReference type="PROSITE" id="PS51383"/>
    </source>
</evidence>
<dbReference type="InterPro" id="IPR004443">
    <property type="entry name" value="YjeF_N_dom"/>
</dbReference>
<comment type="cofactor">
    <cofactor evidence="17">
        <name>Mg(2+)</name>
        <dbReference type="ChEBI" id="CHEBI:18420"/>
    </cofactor>
</comment>
<feature type="binding site" evidence="17">
    <location>
        <position position="433"/>
    </location>
    <ligand>
        <name>AMP</name>
        <dbReference type="ChEBI" id="CHEBI:456215"/>
    </ligand>
</feature>
<evidence type="ECO:0000256" key="10">
    <source>
        <dbReference type="ARBA" id="ARBA00023027"/>
    </source>
</evidence>
<comment type="catalytic activity">
    <reaction evidence="15 17 19">
        <text>(6S)-NADHX + ADP = AMP + phosphate + NADH + H(+)</text>
        <dbReference type="Rhea" id="RHEA:32223"/>
        <dbReference type="ChEBI" id="CHEBI:15378"/>
        <dbReference type="ChEBI" id="CHEBI:43474"/>
        <dbReference type="ChEBI" id="CHEBI:57945"/>
        <dbReference type="ChEBI" id="CHEBI:64074"/>
        <dbReference type="ChEBI" id="CHEBI:456215"/>
        <dbReference type="ChEBI" id="CHEBI:456216"/>
        <dbReference type="EC" id="4.2.1.136"/>
    </reaction>
</comment>
<evidence type="ECO:0000256" key="3">
    <source>
        <dbReference type="ARBA" id="ARBA00006001"/>
    </source>
</evidence>
<feature type="binding site" evidence="18">
    <location>
        <position position="121"/>
    </location>
    <ligand>
        <name>K(+)</name>
        <dbReference type="ChEBI" id="CHEBI:29103"/>
    </ligand>
</feature>
<comment type="similarity">
    <text evidence="3 19">In the N-terminal section; belongs to the NnrE/AIBP family.</text>
</comment>
<comment type="catalytic activity">
    <reaction evidence="2 18 19">
        <text>(6R)-NADPHX = (6S)-NADPHX</text>
        <dbReference type="Rhea" id="RHEA:32227"/>
        <dbReference type="ChEBI" id="CHEBI:64076"/>
        <dbReference type="ChEBI" id="CHEBI:64077"/>
        <dbReference type="EC" id="5.1.99.6"/>
    </reaction>
</comment>
<keyword evidence="11 18" id="KW-0413">Isomerase</keyword>
<evidence type="ECO:0000256" key="1">
    <source>
        <dbReference type="ARBA" id="ARBA00000013"/>
    </source>
</evidence>
<keyword evidence="13" id="KW-0511">Multifunctional enzyme</keyword>
<keyword evidence="9 18" id="KW-0630">Potassium</keyword>
<comment type="function">
    <text evidence="14 19">Bifunctional enzyme that catalyzes the epimerization of the S- and R-forms of NAD(P)HX and the dehydration of the S-form of NAD(P)HX at the expense of ADP, which is converted to AMP. This allows the repair of both epimers of NAD(P)HX, a damaged form of NAD(P)H that is a result of enzymatic or heat-dependent hydration.</text>
</comment>
<feature type="binding site" evidence="17">
    <location>
        <position position="256"/>
    </location>
    <ligand>
        <name>(6S)-NADPHX</name>
        <dbReference type="ChEBI" id="CHEBI:64076"/>
    </ligand>
</feature>
<dbReference type="Pfam" id="PF01256">
    <property type="entry name" value="Carb_kinase"/>
    <property type="match status" value="1"/>
</dbReference>
<feature type="domain" description="YjeF C-terminal" evidence="20">
    <location>
        <begin position="221"/>
        <end position="493"/>
    </location>
</feature>
<feature type="binding site" evidence="18">
    <location>
        <begin position="57"/>
        <end position="61"/>
    </location>
    <ligand>
        <name>(6S)-NADPHX</name>
        <dbReference type="ChEBI" id="CHEBI:64076"/>
    </ligand>
</feature>
<evidence type="ECO:0000313" key="22">
    <source>
        <dbReference type="EMBL" id="WEJ62307.1"/>
    </source>
</evidence>
<keyword evidence="12 17" id="KW-0456">Lyase</keyword>
<comment type="similarity">
    <text evidence="17">Belongs to the NnrD/CARKD family.</text>
</comment>
<dbReference type="PANTHER" id="PTHR12592:SF0">
    <property type="entry name" value="ATP-DEPENDENT (S)-NAD(P)H-HYDRATE DEHYDRATASE"/>
    <property type="match status" value="1"/>
</dbReference>
<dbReference type="EMBL" id="CP102381">
    <property type="protein sequence ID" value="WEJ62307.1"/>
    <property type="molecule type" value="Genomic_DNA"/>
</dbReference>
<keyword evidence="8 17" id="KW-0521">NADP</keyword>
<feature type="domain" description="YjeF N-terminal" evidence="21">
    <location>
        <begin position="9"/>
        <end position="211"/>
    </location>
</feature>
<evidence type="ECO:0000256" key="16">
    <source>
        <dbReference type="ARBA" id="ARBA00049209"/>
    </source>
</evidence>
<feature type="binding site" evidence="17">
    <location>
        <position position="434"/>
    </location>
    <ligand>
        <name>(6S)-NADPHX</name>
        <dbReference type="ChEBI" id="CHEBI:64076"/>
    </ligand>
</feature>
<evidence type="ECO:0000256" key="13">
    <source>
        <dbReference type="ARBA" id="ARBA00023268"/>
    </source>
</evidence>
<dbReference type="NCBIfam" id="TIGR00197">
    <property type="entry name" value="yjeF_nterm"/>
    <property type="match status" value="1"/>
</dbReference>
<evidence type="ECO:0000256" key="17">
    <source>
        <dbReference type="HAMAP-Rule" id="MF_01965"/>
    </source>
</evidence>
<dbReference type="InterPro" id="IPR000631">
    <property type="entry name" value="CARKD"/>
</dbReference>
<comment type="subunit">
    <text evidence="17">Homotetramer.</text>
</comment>
<keyword evidence="6 17" id="KW-0547">Nucleotide-binding</keyword>
<dbReference type="CDD" id="cd01171">
    <property type="entry name" value="YXKO-related"/>
    <property type="match status" value="1"/>
</dbReference>
<proteinExistence type="inferred from homology"/>
<comment type="function">
    <text evidence="17">Catalyzes the dehydration of the S-form of NAD(P)HX at the expense of ADP, which is converted to AMP. Together with NAD(P)HX epimerase, which catalyzes the epimerization of the S- and R-forms, the enzyme allows the repair of both epimers of NAD(P)HX, a damaged form of NAD(P)H that is a result of enzymatic or heat-dependent hydration.</text>
</comment>
<comment type="catalytic activity">
    <reaction evidence="16 17 19">
        <text>(6S)-NADPHX + ADP = AMP + phosphate + NADPH + H(+)</text>
        <dbReference type="Rhea" id="RHEA:32235"/>
        <dbReference type="ChEBI" id="CHEBI:15378"/>
        <dbReference type="ChEBI" id="CHEBI:43474"/>
        <dbReference type="ChEBI" id="CHEBI:57783"/>
        <dbReference type="ChEBI" id="CHEBI:64076"/>
        <dbReference type="ChEBI" id="CHEBI:456215"/>
        <dbReference type="ChEBI" id="CHEBI:456216"/>
        <dbReference type="EC" id="4.2.1.136"/>
    </reaction>
</comment>
<dbReference type="InterPro" id="IPR029056">
    <property type="entry name" value="Ribokinase-like"/>
</dbReference>
<sequence>MKLYSAQASQAIDQDAIQNAKTPGILLMKRAGFFAFKTLEKTWPSAKHMHIVCGTGNNGGDGFVIAQYCVLAGYNVSVSILGDAKKIKGDALTALTELKALSVEPQDFLEQSLQEADVIIDAIFGTGLDKPVTENYAKAIEEINQAKKPVLAMDIPSGLNANTGAIMGTAIQAQQTCTFITQKLGLYTFQGPESAGKIHFSPLFIPAELYEKQVALAENHPLKFWLNILPIRLASHHKGVSGTVCLVGGNQTMMGAIQLAGLASLKTGAGLVKIITHKEHGIAITQAIPEVMCYPTDELLTQASLANVVGIGPGLGLDDWGQALFQQVMDLPLCKVIDADALKHLAKFVQTQEILVNNISNNWVLTPHPGEAALLLGTDSKTIQQDRINAVKQLHQKYGGVIVLKGNGTLIYDGEHMEICLAGNPGMAVGGMGDVLTGTIATFIAQGLSLWNAACLGVSLHAHAGDVLANQSGQPGILPSEVATVMSQLLSYSDSPTT</sequence>
<dbReference type="PROSITE" id="PS01050">
    <property type="entry name" value="YJEF_C_2"/>
    <property type="match status" value="1"/>
</dbReference>